<reference evidence="3" key="2">
    <citation type="journal article" date="2018" name="BMC Genomics">
        <title>Whole genome sequencing and function prediction of 133 gut anaerobes isolated from chicken caecum in pure cultures.</title>
        <authorList>
            <person name="Medvecky M."/>
            <person name="Cejkova D."/>
            <person name="Polansky O."/>
            <person name="Karasova D."/>
            <person name="Kubasova T."/>
            <person name="Cizek A."/>
            <person name="Rychlik I."/>
        </authorList>
    </citation>
    <scope>NUCLEOTIDE SEQUENCE</scope>
    <source>
        <strain evidence="3">An67</strain>
    </source>
</reference>
<dbReference type="EMBL" id="BQNL01000001">
    <property type="protein sequence ID" value="GKH14872.1"/>
    <property type="molecule type" value="Genomic_DNA"/>
</dbReference>
<feature type="domain" description="DUF218" evidence="1">
    <location>
        <begin position="21"/>
        <end position="148"/>
    </location>
</feature>
<dbReference type="CDD" id="cd06259">
    <property type="entry name" value="YdcF-like"/>
    <property type="match status" value="1"/>
</dbReference>
<dbReference type="Proteomes" id="UP000196329">
    <property type="component" value="Unassembled WGS sequence"/>
</dbReference>
<protein>
    <recommendedName>
        <fullName evidence="1">DUF218 domain-containing protein</fullName>
    </recommendedName>
</protein>
<sequence length="197" mass="22529">MITDREKILAIVDNDCLTPSDAVILLEGDGFFRFSKAVDLYKRGMAKKIVFSGNIIDRDYGSFPFEEVKPFILEGGVPEGDLIHEGVSQHTRQQAVEVVKMAMANGWKKLALVASHEHQYRAYLTFLREVLDTKSGIILYNAPVRNLNWFVDSGWGIRFERLSAEFERIERYSALGHLANADEVVEYQKWKESLLNQ</sequence>
<comment type="caution">
    <text evidence="3">The sequence shown here is derived from an EMBL/GenBank/DDBJ whole genome shotgun (WGS) entry which is preliminary data.</text>
</comment>
<dbReference type="RefSeq" id="WP_087333106.1">
    <property type="nucleotide sequence ID" value="NZ_BQNL01000001.1"/>
</dbReference>
<dbReference type="Pfam" id="PF02698">
    <property type="entry name" value="DUF218"/>
    <property type="match status" value="1"/>
</dbReference>
<name>A0A1Y3UWH5_BACUN</name>
<proteinExistence type="predicted"/>
<reference evidence="2" key="3">
    <citation type="submission" date="2022-01" db="EMBL/GenBank/DDBJ databases">
        <title>Novel bile acid biosynthetic pathways are enriched in the microbiome of centenarians.</title>
        <authorList>
            <person name="Sato Y."/>
            <person name="Atarashi K."/>
            <person name="Plichta R.D."/>
            <person name="Arai Y."/>
            <person name="Sasajima S."/>
            <person name="Kearney M.S."/>
            <person name="Suda W."/>
            <person name="Takeshita K."/>
            <person name="Sasaki T."/>
            <person name="Okamoto S."/>
            <person name="Skelly N.A."/>
            <person name="Okamura Y."/>
            <person name="Vlamakis H."/>
            <person name="Li Y."/>
            <person name="Tanoue T."/>
            <person name="Takei H."/>
            <person name="Nittono H."/>
            <person name="Narushima S."/>
            <person name="Irie J."/>
            <person name="Itoh H."/>
            <person name="Moriya K."/>
            <person name="Sugiura Y."/>
            <person name="Suematsu M."/>
            <person name="Moritoki N."/>
            <person name="Shibata S."/>
            <person name="Littman R.D."/>
            <person name="Fischbach A.M."/>
            <person name="Uwamino Y."/>
            <person name="Inoue T."/>
            <person name="Honda A."/>
            <person name="Hattori M."/>
            <person name="Murai T."/>
            <person name="Xavier J.R."/>
            <person name="Hirose N."/>
            <person name="Honda K."/>
        </authorList>
    </citation>
    <scope>NUCLEOTIDE SEQUENCE</scope>
    <source>
        <strain evidence="2">CE91-St12</strain>
    </source>
</reference>
<organism evidence="3 4">
    <name type="scientific">Bacteroides uniformis</name>
    <dbReference type="NCBI Taxonomy" id="820"/>
    <lineage>
        <taxon>Bacteria</taxon>
        <taxon>Pseudomonadati</taxon>
        <taxon>Bacteroidota</taxon>
        <taxon>Bacteroidia</taxon>
        <taxon>Bacteroidales</taxon>
        <taxon>Bacteroidaceae</taxon>
        <taxon>Bacteroides</taxon>
    </lineage>
</organism>
<dbReference type="AlphaFoldDB" id="A0A1Y3UWH5"/>
<dbReference type="InterPro" id="IPR003848">
    <property type="entry name" value="DUF218"/>
</dbReference>
<evidence type="ECO:0000259" key="1">
    <source>
        <dbReference type="Pfam" id="PF02698"/>
    </source>
</evidence>
<accession>A0A1Y3UWH5</accession>
<evidence type="ECO:0000313" key="3">
    <source>
        <dbReference type="EMBL" id="OUN53156.1"/>
    </source>
</evidence>
<gene>
    <name evidence="3" type="ORF">B5G17_15130</name>
    <name evidence="2" type="ORF">CE91St12_30820</name>
</gene>
<evidence type="ECO:0000313" key="2">
    <source>
        <dbReference type="EMBL" id="GKH14872.1"/>
    </source>
</evidence>
<evidence type="ECO:0000313" key="4">
    <source>
        <dbReference type="Proteomes" id="UP000196329"/>
    </source>
</evidence>
<dbReference type="EMBL" id="NFHS01000008">
    <property type="protein sequence ID" value="OUN53156.1"/>
    <property type="molecule type" value="Genomic_DNA"/>
</dbReference>
<reference evidence="4" key="1">
    <citation type="submission" date="2017-04" db="EMBL/GenBank/DDBJ databases">
        <title>Function of individual gut microbiota members based on whole genome sequencing of pure cultures obtained from chicken caecum.</title>
        <authorList>
            <person name="Medvecky M."/>
            <person name="Cejkova D."/>
            <person name="Polansky O."/>
            <person name="Karasova D."/>
            <person name="Kubasova T."/>
            <person name="Cizek A."/>
            <person name="Rychlik I."/>
        </authorList>
    </citation>
    <scope>NUCLEOTIDE SEQUENCE [LARGE SCALE GENOMIC DNA]</scope>
    <source>
        <strain evidence="4">An67</strain>
    </source>
</reference>
<dbReference type="Proteomes" id="UP001055048">
    <property type="component" value="Unassembled WGS sequence"/>
</dbReference>